<keyword evidence="3" id="KW-0176">Collagen</keyword>
<comment type="caution">
    <text evidence="3">The sequence shown here is derived from an EMBL/GenBank/DDBJ whole genome shotgun (WGS) entry which is preliminary data.</text>
</comment>
<feature type="region of interest" description="Disordered" evidence="1">
    <location>
        <begin position="1"/>
        <end position="23"/>
    </location>
</feature>
<evidence type="ECO:0000259" key="2">
    <source>
        <dbReference type="Pfam" id="PF18573"/>
    </source>
</evidence>
<evidence type="ECO:0000256" key="1">
    <source>
        <dbReference type="SAM" id="MobiDB-lite"/>
    </source>
</evidence>
<dbReference type="InterPro" id="IPR041415">
    <property type="entry name" value="BclA_C"/>
</dbReference>
<dbReference type="InterPro" id="IPR008983">
    <property type="entry name" value="Tumour_necrosis_fac-like_dom"/>
</dbReference>
<proteinExistence type="predicted"/>
<dbReference type="eggNOG" id="COG2931">
    <property type="taxonomic scope" value="Bacteria"/>
</dbReference>
<name>S0FPD3_RUMCE</name>
<sequence length="177" mass="16610">PTGATGATGPAGPTGATGATGPAGPTGPAGVAGIAGIAGATGAGIAAYANVYNLATLAGATIIGGADVPFSNNGPLVGVTHTPGTTSIVVPSTGSYEIIYNLSISAGIGASIAIAVNGTVNAATQISALVATGELSGNTILSLTAGDEITLRNNSAVALTLTLAPNVSAQMDILLLD</sequence>
<evidence type="ECO:0000313" key="4">
    <source>
        <dbReference type="Proteomes" id="UP000014155"/>
    </source>
</evidence>
<dbReference type="AlphaFoldDB" id="S0FPD3"/>
<evidence type="ECO:0000313" key="3">
    <source>
        <dbReference type="EMBL" id="EMS70313.1"/>
    </source>
</evidence>
<dbReference type="Pfam" id="PF18573">
    <property type="entry name" value="BclA_C"/>
    <property type="match status" value="1"/>
</dbReference>
<keyword evidence="4" id="KW-1185">Reference proteome</keyword>
<dbReference type="Proteomes" id="UP000014155">
    <property type="component" value="Unassembled WGS sequence"/>
</dbReference>
<feature type="domain" description="BclA C-terminal" evidence="2">
    <location>
        <begin position="60"/>
        <end position="174"/>
    </location>
</feature>
<dbReference type="Gene3D" id="2.60.120.40">
    <property type="match status" value="1"/>
</dbReference>
<dbReference type="EMBL" id="AORV01000057">
    <property type="protein sequence ID" value="EMS70313.1"/>
    <property type="molecule type" value="Genomic_DNA"/>
</dbReference>
<organism evidence="3 4">
    <name type="scientific">Ruminiclostridium cellobioparum subsp. termitidis CT1112</name>
    <dbReference type="NCBI Taxonomy" id="1195236"/>
    <lineage>
        <taxon>Bacteria</taxon>
        <taxon>Bacillati</taxon>
        <taxon>Bacillota</taxon>
        <taxon>Clostridia</taxon>
        <taxon>Eubacteriales</taxon>
        <taxon>Oscillospiraceae</taxon>
        <taxon>Ruminiclostridium</taxon>
    </lineage>
</organism>
<dbReference type="STRING" id="1195236.CTER_3946"/>
<protein>
    <submittedName>
        <fullName evidence="3">Collagen triple helix repeat (20 copies)</fullName>
    </submittedName>
</protein>
<reference evidence="3 4" key="1">
    <citation type="journal article" date="2013" name="Genome Announc.">
        <title>Draft Genome Sequence of the Cellulolytic, Mesophilic, Anaerobic Bacterium Clostridium termitidis Strain CT1112 (DSM 5398).</title>
        <authorList>
            <person name="Lal S."/>
            <person name="Ramachandran U."/>
            <person name="Zhang X."/>
            <person name="Munir R."/>
            <person name="Sparling R."/>
            <person name="Levin D.B."/>
        </authorList>
    </citation>
    <scope>NUCLEOTIDE SEQUENCE [LARGE SCALE GENOMIC DNA]</scope>
    <source>
        <strain evidence="3 4">CT1112</strain>
    </source>
</reference>
<feature type="non-terminal residue" evidence="3">
    <location>
        <position position="1"/>
    </location>
</feature>
<gene>
    <name evidence="3" type="ORF">CTER_3946</name>
</gene>
<accession>S0FPD3</accession>
<dbReference type="PATRIC" id="fig|1195236.3.peg.4156"/>
<dbReference type="RefSeq" id="WP_004628692.1">
    <property type="nucleotide sequence ID" value="NZ_AORV01000057.1"/>
</dbReference>